<name>A0A1A8T4L8_9GAMM</name>
<sequence length="45" mass="5060">MTQDFIENNVGVFSIEVTVTIHIACQLGRHNFGGVIKDHPFFLDV</sequence>
<keyword evidence="2" id="KW-1185">Reference proteome</keyword>
<reference evidence="1 2" key="1">
    <citation type="submission" date="2016-06" db="EMBL/GenBank/DDBJ databases">
        <authorList>
            <person name="Kjaerup R.B."/>
            <person name="Dalgaard T.S."/>
            <person name="Juul-Madsen H.R."/>
        </authorList>
    </citation>
    <scope>NUCLEOTIDE SEQUENCE [LARGE SCALE GENOMIC DNA]</scope>
    <source>
        <strain evidence="1 2">CECT 8886</strain>
    </source>
</reference>
<dbReference type="EMBL" id="FLOB01000001">
    <property type="protein sequence ID" value="SBS27171.1"/>
    <property type="molecule type" value="Genomic_DNA"/>
</dbReference>
<organism evidence="1 2">
    <name type="scientific">Marinomonas spartinae</name>
    <dbReference type="NCBI Taxonomy" id="1792290"/>
    <lineage>
        <taxon>Bacteria</taxon>
        <taxon>Pseudomonadati</taxon>
        <taxon>Pseudomonadota</taxon>
        <taxon>Gammaproteobacteria</taxon>
        <taxon>Oceanospirillales</taxon>
        <taxon>Oceanospirillaceae</taxon>
        <taxon>Marinomonas</taxon>
    </lineage>
</organism>
<gene>
    <name evidence="1" type="ORF">MSP8886_00835</name>
</gene>
<evidence type="ECO:0000313" key="1">
    <source>
        <dbReference type="EMBL" id="SBS27171.1"/>
    </source>
</evidence>
<evidence type="ECO:0000313" key="2">
    <source>
        <dbReference type="Proteomes" id="UP000092544"/>
    </source>
</evidence>
<proteinExistence type="predicted"/>
<dbReference type="AlphaFoldDB" id="A0A1A8T4L8"/>
<dbReference type="Proteomes" id="UP000092544">
    <property type="component" value="Unassembled WGS sequence"/>
</dbReference>
<protein>
    <submittedName>
        <fullName evidence="1">Uncharacterized protein</fullName>
    </submittedName>
</protein>
<accession>A0A1A8T4L8</accession>